<dbReference type="InterPro" id="IPR006128">
    <property type="entry name" value="Lipoprotein_PsaA-like"/>
</dbReference>
<comment type="subcellular location">
    <subcellularLocation>
        <location evidence="1">Cell envelope</location>
    </subcellularLocation>
</comment>
<dbReference type="PANTHER" id="PTHR42953">
    <property type="entry name" value="HIGH-AFFINITY ZINC UPTAKE SYSTEM PROTEIN ZNUA-RELATED"/>
    <property type="match status" value="1"/>
</dbReference>
<proteinExistence type="inferred from homology"/>
<evidence type="ECO:0000256" key="1">
    <source>
        <dbReference type="ARBA" id="ARBA00004196"/>
    </source>
</evidence>
<dbReference type="InterPro" id="IPR006129">
    <property type="entry name" value="AdhesinB"/>
</dbReference>
<organism evidence="6 7">
    <name type="scientific">Evansella alkalicola</name>
    <dbReference type="NCBI Taxonomy" id="745819"/>
    <lineage>
        <taxon>Bacteria</taxon>
        <taxon>Bacillati</taxon>
        <taxon>Bacillota</taxon>
        <taxon>Bacilli</taxon>
        <taxon>Bacillales</taxon>
        <taxon>Bacillaceae</taxon>
        <taxon>Evansella</taxon>
    </lineage>
</organism>
<evidence type="ECO:0000256" key="4">
    <source>
        <dbReference type="ARBA" id="ARBA00022729"/>
    </source>
</evidence>
<dbReference type="Gene3D" id="3.40.50.1980">
    <property type="entry name" value="Nitrogenase molybdenum iron protein domain"/>
    <property type="match status" value="2"/>
</dbReference>
<reference evidence="6 7" key="1">
    <citation type="submission" date="2021-06" db="EMBL/GenBank/DDBJ databases">
        <title>Bacillus sp. RD4P76, an endophyte from a halophyte.</title>
        <authorList>
            <person name="Sun J.-Q."/>
        </authorList>
    </citation>
    <scope>NUCLEOTIDE SEQUENCE [LARGE SCALE GENOMIC DNA]</scope>
    <source>
        <strain evidence="6 7">JCM 17098</strain>
    </source>
</reference>
<dbReference type="PROSITE" id="PS51257">
    <property type="entry name" value="PROKAR_LIPOPROTEIN"/>
    <property type="match status" value="1"/>
</dbReference>
<dbReference type="CDD" id="cd01137">
    <property type="entry name" value="PsaA"/>
    <property type="match status" value="1"/>
</dbReference>
<gene>
    <name evidence="6" type="ORF">KS407_14055</name>
</gene>
<evidence type="ECO:0000313" key="6">
    <source>
        <dbReference type="EMBL" id="MBU9722555.1"/>
    </source>
</evidence>
<dbReference type="InterPro" id="IPR050492">
    <property type="entry name" value="Bact_metal-bind_prot9"/>
</dbReference>
<dbReference type="EMBL" id="JAHQCR010000053">
    <property type="protein sequence ID" value="MBU9722555.1"/>
    <property type="molecule type" value="Genomic_DNA"/>
</dbReference>
<keyword evidence="4" id="KW-0732">Signal</keyword>
<keyword evidence="3" id="KW-0479">Metal-binding</keyword>
<accession>A0ABS6JVE6</accession>
<comment type="caution">
    <text evidence="6">The sequence shown here is derived from an EMBL/GenBank/DDBJ whole genome shotgun (WGS) entry which is preliminary data.</text>
</comment>
<evidence type="ECO:0000256" key="5">
    <source>
        <dbReference type="RuleBase" id="RU003512"/>
    </source>
</evidence>
<keyword evidence="2 5" id="KW-0813">Transport</keyword>
<dbReference type="Proteomes" id="UP000790580">
    <property type="component" value="Unassembled WGS sequence"/>
</dbReference>
<dbReference type="PRINTS" id="PR00691">
    <property type="entry name" value="ADHESINB"/>
</dbReference>
<dbReference type="PRINTS" id="PR00690">
    <property type="entry name" value="ADHESNFAMILY"/>
</dbReference>
<sequence length="303" mass="33718">MLKGLKGLFMFFVIMTFVVGCSNDEDTSEVTTEDGLTITTSFSVLADMIENVVGERGSVEYIVPIGEEPHEYEPVPSNFARVSDSDVFYINGLGLEEWLEKIVSNVSDTPIVELSEGVEEIPLVGEDEPDPHGWLSPKNGEMYVENLLNDLIERDPDGEEIYRENAEAYLADLSELDSWITEQIDSIPEEHKVIIVSENAFKYFGKDYGFQTEGIWEINSHEEGTSQQINRIIDLVSDSGIPAVFVESTVDQRYMEMVAENSGVEIAGEVFTDAIGEEGSGAETYIDMIRHNVEVFVDGLASN</sequence>
<dbReference type="PANTHER" id="PTHR42953:SF1">
    <property type="entry name" value="METAL-BINDING PROTEIN HI_0362-RELATED"/>
    <property type="match status" value="1"/>
</dbReference>
<dbReference type="InterPro" id="IPR006127">
    <property type="entry name" value="ZnuA-like"/>
</dbReference>
<dbReference type="SUPFAM" id="SSF53807">
    <property type="entry name" value="Helical backbone' metal receptor"/>
    <property type="match status" value="1"/>
</dbReference>
<protein>
    <submittedName>
        <fullName evidence="6">Metal ABC transporter substrate-binding protein</fullName>
    </submittedName>
</protein>
<evidence type="ECO:0000256" key="3">
    <source>
        <dbReference type="ARBA" id="ARBA00022723"/>
    </source>
</evidence>
<keyword evidence="7" id="KW-1185">Reference proteome</keyword>
<dbReference type="Pfam" id="PF01297">
    <property type="entry name" value="ZnuA"/>
    <property type="match status" value="1"/>
</dbReference>
<comment type="similarity">
    <text evidence="5">Belongs to the bacterial solute-binding protein 9 family.</text>
</comment>
<name>A0ABS6JVE6_9BACI</name>
<dbReference type="RefSeq" id="WP_205160384.1">
    <property type="nucleotide sequence ID" value="NZ_JAHQCR010000053.1"/>
</dbReference>
<evidence type="ECO:0000313" key="7">
    <source>
        <dbReference type="Proteomes" id="UP000790580"/>
    </source>
</evidence>
<evidence type="ECO:0000256" key="2">
    <source>
        <dbReference type="ARBA" id="ARBA00022448"/>
    </source>
</evidence>